<dbReference type="InterPro" id="IPR000073">
    <property type="entry name" value="AB_hydrolase_1"/>
</dbReference>
<evidence type="ECO:0000313" key="3">
    <source>
        <dbReference type="Proteomes" id="UP001500822"/>
    </source>
</evidence>
<proteinExistence type="predicted"/>
<accession>A0ABP8YV40</accession>
<dbReference type="PANTHER" id="PTHR43433:SF5">
    <property type="entry name" value="AB HYDROLASE-1 DOMAIN-CONTAINING PROTEIN"/>
    <property type="match status" value="1"/>
</dbReference>
<evidence type="ECO:0000259" key="1">
    <source>
        <dbReference type="Pfam" id="PF00561"/>
    </source>
</evidence>
<sequence>MGNNLAKFGAVKRAIGHVVSPYPVRDLPTGEYLDLPGRGTTFITDSGPREAPVLFLLHSVATTGLLCWYPVIPEMSKDFRVITIDHRWHGRGIRSADFTLEDCADDAVAVADVLGINHFTAAGFSMGGGIAQLAWRRHADRIDGMVLCSTGPFFSSLDPEELARDEKMASIARRFDRYLPIPSDARLNDWSQHPAKWGISQFLATPISKLGAFSEAMATFDSRDWLGEIDVPTSVVISTRDKTVPPQRQALLSEGIADTLDFPVDGGHACCVIGADQFVPAFGDAVRSVLARRRAPAVLLP</sequence>
<evidence type="ECO:0000313" key="2">
    <source>
        <dbReference type="EMBL" id="GAA4738345.1"/>
    </source>
</evidence>
<dbReference type="EMBL" id="BAABIE010000001">
    <property type="protein sequence ID" value="GAA4738345.1"/>
    <property type="molecule type" value="Genomic_DNA"/>
</dbReference>
<reference evidence="3" key="1">
    <citation type="journal article" date="2019" name="Int. J. Syst. Evol. Microbiol.">
        <title>The Global Catalogue of Microorganisms (GCM) 10K type strain sequencing project: providing services to taxonomists for standard genome sequencing and annotation.</title>
        <authorList>
            <consortium name="The Broad Institute Genomics Platform"/>
            <consortium name="The Broad Institute Genome Sequencing Center for Infectious Disease"/>
            <person name="Wu L."/>
            <person name="Ma J."/>
        </authorList>
    </citation>
    <scope>NUCLEOTIDE SEQUENCE [LARGE SCALE GENOMIC DNA]</scope>
    <source>
        <strain evidence="3">JCM 18077</strain>
    </source>
</reference>
<dbReference type="PANTHER" id="PTHR43433">
    <property type="entry name" value="HYDROLASE, ALPHA/BETA FOLD FAMILY PROTEIN"/>
    <property type="match status" value="1"/>
</dbReference>
<dbReference type="Pfam" id="PF00561">
    <property type="entry name" value="Abhydrolase_1"/>
    <property type="match status" value="1"/>
</dbReference>
<dbReference type="SUPFAM" id="SSF53474">
    <property type="entry name" value="alpha/beta-Hydrolases"/>
    <property type="match status" value="1"/>
</dbReference>
<comment type="caution">
    <text evidence="2">The sequence shown here is derived from an EMBL/GenBank/DDBJ whole genome shotgun (WGS) entry which is preliminary data.</text>
</comment>
<dbReference type="RefSeq" id="WP_345312117.1">
    <property type="nucleotide sequence ID" value="NZ_BAABIE010000001.1"/>
</dbReference>
<dbReference type="InterPro" id="IPR050471">
    <property type="entry name" value="AB_hydrolase"/>
</dbReference>
<organism evidence="2 3">
    <name type="scientific">Gordonia alkaliphila</name>
    <dbReference type="NCBI Taxonomy" id="1053547"/>
    <lineage>
        <taxon>Bacteria</taxon>
        <taxon>Bacillati</taxon>
        <taxon>Actinomycetota</taxon>
        <taxon>Actinomycetes</taxon>
        <taxon>Mycobacteriales</taxon>
        <taxon>Gordoniaceae</taxon>
        <taxon>Gordonia</taxon>
    </lineage>
</organism>
<dbReference type="Gene3D" id="3.40.50.1820">
    <property type="entry name" value="alpha/beta hydrolase"/>
    <property type="match status" value="1"/>
</dbReference>
<protein>
    <recommendedName>
        <fullName evidence="1">AB hydrolase-1 domain-containing protein</fullName>
    </recommendedName>
</protein>
<feature type="domain" description="AB hydrolase-1" evidence="1">
    <location>
        <begin position="52"/>
        <end position="167"/>
    </location>
</feature>
<dbReference type="Proteomes" id="UP001500822">
    <property type="component" value="Unassembled WGS sequence"/>
</dbReference>
<gene>
    <name evidence="2" type="ORF">GCM10023217_02220</name>
</gene>
<dbReference type="InterPro" id="IPR029058">
    <property type="entry name" value="AB_hydrolase_fold"/>
</dbReference>
<name>A0ABP8YV40_9ACTN</name>
<keyword evidence="3" id="KW-1185">Reference proteome</keyword>